<dbReference type="Gramene" id="LPERR04G24510.1">
    <property type="protein sequence ID" value="LPERR04G24510.1"/>
    <property type="gene ID" value="LPERR04G24510"/>
</dbReference>
<evidence type="ECO:0000313" key="3">
    <source>
        <dbReference type="Proteomes" id="UP000032180"/>
    </source>
</evidence>
<sequence>MEVDPGGGAGSAAAEDEARPGSGSTGSRGAGAAAEEEPRAGLGSRGAGVAVEEQGPAEEIDCDQVQDDLDEDDGDGMLDLSGPGAIRIGDNLDDDDMLDRKRTRH</sequence>
<evidence type="ECO:0000256" key="1">
    <source>
        <dbReference type="SAM" id="MobiDB-lite"/>
    </source>
</evidence>
<evidence type="ECO:0000313" key="2">
    <source>
        <dbReference type="EnsemblPlants" id="LPERR04G24510.1"/>
    </source>
</evidence>
<protein>
    <submittedName>
        <fullName evidence="2">Uncharacterized protein</fullName>
    </submittedName>
</protein>
<dbReference type="AlphaFoldDB" id="A0A0D9WAY1"/>
<name>A0A0D9WAY1_9ORYZ</name>
<feature type="compositionally biased region" description="Gly residues" evidence="1">
    <location>
        <begin position="1"/>
        <end position="10"/>
    </location>
</feature>
<feature type="region of interest" description="Disordered" evidence="1">
    <location>
        <begin position="1"/>
        <end position="105"/>
    </location>
</feature>
<reference evidence="3" key="2">
    <citation type="submission" date="2013-12" db="EMBL/GenBank/DDBJ databases">
        <authorList>
            <person name="Yu Y."/>
            <person name="Lee S."/>
            <person name="de Baynast K."/>
            <person name="Wissotski M."/>
            <person name="Liu L."/>
            <person name="Talag J."/>
            <person name="Goicoechea J."/>
            <person name="Angelova A."/>
            <person name="Jetty R."/>
            <person name="Kudrna D."/>
            <person name="Golser W."/>
            <person name="Rivera L."/>
            <person name="Zhang J."/>
            <person name="Wing R."/>
        </authorList>
    </citation>
    <scope>NUCLEOTIDE SEQUENCE</scope>
</reference>
<dbReference type="Proteomes" id="UP000032180">
    <property type="component" value="Chromosome 4"/>
</dbReference>
<dbReference type="HOGENOM" id="CLU_2240464_0_0_1"/>
<keyword evidence="3" id="KW-1185">Reference proteome</keyword>
<reference evidence="2" key="3">
    <citation type="submission" date="2015-04" db="UniProtKB">
        <authorList>
            <consortium name="EnsemblPlants"/>
        </authorList>
    </citation>
    <scope>IDENTIFICATION</scope>
</reference>
<feature type="compositionally biased region" description="Acidic residues" evidence="1">
    <location>
        <begin position="55"/>
        <end position="76"/>
    </location>
</feature>
<accession>A0A0D9WAY1</accession>
<proteinExistence type="predicted"/>
<reference evidence="2 3" key="1">
    <citation type="submission" date="2012-08" db="EMBL/GenBank/DDBJ databases">
        <title>Oryza genome evolution.</title>
        <authorList>
            <person name="Wing R.A."/>
        </authorList>
    </citation>
    <scope>NUCLEOTIDE SEQUENCE</scope>
</reference>
<organism evidence="2 3">
    <name type="scientific">Leersia perrieri</name>
    <dbReference type="NCBI Taxonomy" id="77586"/>
    <lineage>
        <taxon>Eukaryota</taxon>
        <taxon>Viridiplantae</taxon>
        <taxon>Streptophyta</taxon>
        <taxon>Embryophyta</taxon>
        <taxon>Tracheophyta</taxon>
        <taxon>Spermatophyta</taxon>
        <taxon>Magnoliopsida</taxon>
        <taxon>Liliopsida</taxon>
        <taxon>Poales</taxon>
        <taxon>Poaceae</taxon>
        <taxon>BOP clade</taxon>
        <taxon>Oryzoideae</taxon>
        <taxon>Oryzeae</taxon>
        <taxon>Oryzinae</taxon>
        <taxon>Leersia</taxon>
    </lineage>
</organism>
<dbReference type="EnsemblPlants" id="LPERR04G24510.1">
    <property type="protein sequence ID" value="LPERR04G24510.1"/>
    <property type="gene ID" value="LPERR04G24510"/>
</dbReference>